<accession>A0A921RL51</accession>
<dbReference type="InterPro" id="IPR002048">
    <property type="entry name" value="EF_hand_dom"/>
</dbReference>
<dbReference type="EMBL" id="CM027681">
    <property type="protein sequence ID" value="KAG0542192.1"/>
    <property type="molecule type" value="Genomic_DNA"/>
</dbReference>
<protein>
    <recommendedName>
        <fullName evidence="4">EF-hand domain-containing protein</fullName>
    </recommendedName>
</protein>
<keyword evidence="2" id="KW-0677">Repeat</keyword>
<dbReference type="InterPro" id="IPR011992">
    <property type="entry name" value="EF-hand-dom_pair"/>
</dbReference>
<evidence type="ECO:0000259" key="4">
    <source>
        <dbReference type="PROSITE" id="PS50222"/>
    </source>
</evidence>
<sequence length="184" mass="19714">MVNRDFLLSLASSLPTLVLRPLIADSVSVAGKIVASARAALEFLARDDTVRSPHSEEPPVVLTCGDAETVTARLGLPRWTCSGGGGSSSECRACGAVEVVAELMAAGVVGGGSERELEEAFHVFDRGEDGFICAAELWAVMRRLGFREGARYEDCQRMIGVFDDDGDGRISLPEFRRMMENAAC</sequence>
<dbReference type="PANTHER" id="PTHR10891">
    <property type="entry name" value="EF-HAND CALCIUM-BINDING DOMAIN CONTAINING PROTEIN"/>
    <property type="match status" value="1"/>
</dbReference>
<dbReference type="PROSITE" id="PS00018">
    <property type="entry name" value="EF_HAND_1"/>
    <property type="match status" value="1"/>
</dbReference>
<dbReference type="FunFam" id="1.10.238.10:FF:000001">
    <property type="entry name" value="Calmodulin 1"/>
    <property type="match status" value="1"/>
</dbReference>
<organism evidence="5 6">
    <name type="scientific">Sorghum bicolor</name>
    <name type="common">Sorghum</name>
    <name type="synonym">Sorghum vulgare</name>
    <dbReference type="NCBI Taxonomy" id="4558"/>
    <lineage>
        <taxon>Eukaryota</taxon>
        <taxon>Viridiplantae</taxon>
        <taxon>Streptophyta</taxon>
        <taxon>Embryophyta</taxon>
        <taxon>Tracheophyta</taxon>
        <taxon>Spermatophyta</taxon>
        <taxon>Magnoliopsida</taxon>
        <taxon>Liliopsida</taxon>
        <taxon>Poales</taxon>
        <taxon>Poaceae</taxon>
        <taxon>PACMAD clade</taxon>
        <taxon>Panicoideae</taxon>
        <taxon>Andropogonodae</taxon>
        <taxon>Andropogoneae</taxon>
        <taxon>Sorghinae</taxon>
        <taxon>Sorghum</taxon>
    </lineage>
</organism>
<reference evidence="5" key="1">
    <citation type="journal article" date="2019" name="BMC Genomics">
        <title>A new reference genome for Sorghum bicolor reveals high levels of sequence similarity between sweet and grain genotypes: implications for the genetics of sugar metabolism.</title>
        <authorList>
            <person name="Cooper E.A."/>
            <person name="Brenton Z.W."/>
            <person name="Flinn B.S."/>
            <person name="Jenkins J."/>
            <person name="Shu S."/>
            <person name="Flowers D."/>
            <person name="Luo F."/>
            <person name="Wang Y."/>
            <person name="Xia P."/>
            <person name="Barry K."/>
            <person name="Daum C."/>
            <person name="Lipzen A."/>
            <person name="Yoshinaga Y."/>
            <person name="Schmutz J."/>
            <person name="Saski C."/>
            <person name="Vermerris W."/>
            <person name="Kresovich S."/>
        </authorList>
    </citation>
    <scope>NUCLEOTIDE SEQUENCE</scope>
</reference>
<dbReference type="InterPro" id="IPR039647">
    <property type="entry name" value="EF_hand_pair_protein_CML-like"/>
</dbReference>
<keyword evidence="3" id="KW-0106">Calcium</keyword>
<dbReference type="PROSITE" id="PS50222">
    <property type="entry name" value="EF_HAND_2"/>
    <property type="match status" value="2"/>
</dbReference>
<gene>
    <name evidence="5" type="ORF">BDA96_02G082000</name>
</gene>
<keyword evidence="1" id="KW-0479">Metal-binding</keyword>
<dbReference type="Pfam" id="PF13499">
    <property type="entry name" value="EF-hand_7"/>
    <property type="match status" value="1"/>
</dbReference>
<reference evidence="5" key="2">
    <citation type="submission" date="2020-10" db="EMBL/GenBank/DDBJ databases">
        <authorList>
            <person name="Cooper E.A."/>
            <person name="Brenton Z.W."/>
            <person name="Flinn B.S."/>
            <person name="Jenkins J."/>
            <person name="Shu S."/>
            <person name="Flowers D."/>
            <person name="Luo F."/>
            <person name="Wang Y."/>
            <person name="Xia P."/>
            <person name="Barry K."/>
            <person name="Daum C."/>
            <person name="Lipzen A."/>
            <person name="Yoshinaga Y."/>
            <person name="Schmutz J."/>
            <person name="Saski C."/>
            <person name="Vermerris W."/>
            <person name="Kresovich S."/>
        </authorList>
    </citation>
    <scope>NUCLEOTIDE SEQUENCE</scope>
</reference>
<dbReference type="SMART" id="SM00054">
    <property type="entry name" value="EFh"/>
    <property type="match status" value="2"/>
</dbReference>
<dbReference type="Gene3D" id="1.10.238.10">
    <property type="entry name" value="EF-hand"/>
    <property type="match status" value="1"/>
</dbReference>
<evidence type="ECO:0000313" key="5">
    <source>
        <dbReference type="EMBL" id="KAG0542192.1"/>
    </source>
</evidence>
<evidence type="ECO:0000256" key="2">
    <source>
        <dbReference type="ARBA" id="ARBA00022737"/>
    </source>
</evidence>
<feature type="domain" description="EF-hand" evidence="4">
    <location>
        <begin position="150"/>
        <end position="184"/>
    </location>
</feature>
<comment type="caution">
    <text evidence="5">The sequence shown here is derived from an EMBL/GenBank/DDBJ whole genome shotgun (WGS) entry which is preliminary data.</text>
</comment>
<evidence type="ECO:0000256" key="1">
    <source>
        <dbReference type="ARBA" id="ARBA00022723"/>
    </source>
</evidence>
<dbReference type="Proteomes" id="UP000807115">
    <property type="component" value="Chromosome 2"/>
</dbReference>
<dbReference type="CDD" id="cd00051">
    <property type="entry name" value="EFh"/>
    <property type="match status" value="1"/>
</dbReference>
<evidence type="ECO:0000313" key="6">
    <source>
        <dbReference type="Proteomes" id="UP000807115"/>
    </source>
</evidence>
<dbReference type="InterPro" id="IPR018247">
    <property type="entry name" value="EF_Hand_1_Ca_BS"/>
</dbReference>
<dbReference type="AlphaFoldDB" id="A0A921RL51"/>
<dbReference type="GO" id="GO:0005509">
    <property type="term" value="F:calcium ion binding"/>
    <property type="evidence" value="ECO:0007669"/>
    <property type="project" value="InterPro"/>
</dbReference>
<name>A0A921RL51_SORBI</name>
<proteinExistence type="predicted"/>
<evidence type="ECO:0000256" key="3">
    <source>
        <dbReference type="ARBA" id="ARBA00022837"/>
    </source>
</evidence>
<feature type="domain" description="EF-hand" evidence="4">
    <location>
        <begin position="112"/>
        <end position="147"/>
    </location>
</feature>
<dbReference type="SUPFAM" id="SSF47473">
    <property type="entry name" value="EF-hand"/>
    <property type="match status" value="1"/>
</dbReference>